<dbReference type="InterPro" id="IPR007627">
    <property type="entry name" value="RNA_pol_sigma70_r2"/>
</dbReference>
<reference evidence="8" key="1">
    <citation type="submission" date="2015-08" db="EMBL/GenBank/DDBJ databases">
        <authorList>
            <person name="Babu N.S."/>
            <person name="Beckwith C.J."/>
            <person name="Beseler K.G."/>
            <person name="Brison A."/>
            <person name="Carone J.V."/>
            <person name="Caskin T.P."/>
            <person name="Diamond M."/>
            <person name="Durham M.E."/>
            <person name="Foxe J.M."/>
            <person name="Go M."/>
            <person name="Henderson B.A."/>
            <person name="Jones I.B."/>
            <person name="McGettigan J.A."/>
            <person name="Micheletti S.J."/>
            <person name="Nasrallah M.E."/>
            <person name="Ortiz D."/>
            <person name="Piller C.R."/>
            <person name="Privatt S.R."/>
            <person name="Schneider S.L."/>
            <person name="Sharp S."/>
            <person name="Smith T.C."/>
            <person name="Stanton J.D."/>
            <person name="Ullery H.E."/>
            <person name="Wilson R.J."/>
            <person name="Serrano M.G."/>
            <person name="Buck G."/>
            <person name="Lee V."/>
            <person name="Wang Y."/>
            <person name="Carvalho R."/>
            <person name="Voegtly L."/>
            <person name="Shi R."/>
            <person name="Duckworth R."/>
            <person name="Johnson A."/>
            <person name="Loviza R."/>
            <person name="Walstead R."/>
            <person name="Shah Z."/>
            <person name="Kiflezghi M."/>
            <person name="Wade K."/>
            <person name="Ball S.L."/>
            <person name="Bradley K.W."/>
            <person name="Asai D.J."/>
            <person name="Bowman C.A."/>
            <person name="Russell D.A."/>
            <person name="Pope W.H."/>
            <person name="Jacobs-Sera D."/>
            <person name="Hendrix R.W."/>
            <person name="Hatfull G.F."/>
        </authorList>
    </citation>
    <scope>NUCLEOTIDE SEQUENCE</scope>
</reference>
<evidence type="ECO:0000259" key="7">
    <source>
        <dbReference type="Pfam" id="PF08281"/>
    </source>
</evidence>
<dbReference type="PANTHER" id="PTHR43133">
    <property type="entry name" value="RNA POLYMERASE ECF-TYPE SIGMA FACTO"/>
    <property type="match status" value="1"/>
</dbReference>
<evidence type="ECO:0000256" key="2">
    <source>
        <dbReference type="ARBA" id="ARBA00023015"/>
    </source>
</evidence>
<dbReference type="InterPro" id="IPR014325">
    <property type="entry name" value="RNA_pol_sigma-E_actinobac"/>
</dbReference>
<keyword evidence="2" id="KW-0805">Transcription regulation</keyword>
<organism evidence="8">
    <name type="scientific">metagenome</name>
    <dbReference type="NCBI Taxonomy" id="256318"/>
    <lineage>
        <taxon>unclassified sequences</taxon>
        <taxon>metagenomes</taxon>
    </lineage>
</organism>
<dbReference type="InterPro" id="IPR014284">
    <property type="entry name" value="RNA_pol_sigma-70_dom"/>
</dbReference>
<dbReference type="InterPro" id="IPR039425">
    <property type="entry name" value="RNA_pol_sigma-70-like"/>
</dbReference>
<dbReference type="SUPFAM" id="SSF88659">
    <property type="entry name" value="Sigma3 and sigma4 domains of RNA polymerase sigma factors"/>
    <property type="match status" value="1"/>
</dbReference>
<evidence type="ECO:0000256" key="3">
    <source>
        <dbReference type="ARBA" id="ARBA00023082"/>
    </source>
</evidence>
<dbReference type="InterPro" id="IPR013324">
    <property type="entry name" value="RNA_pol_sigma_r3/r4-like"/>
</dbReference>
<feature type="domain" description="RNA polymerase sigma factor 70 region 4 type 2" evidence="7">
    <location>
        <begin position="119"/>
        <end position="166"/>
    </location>
</feature>
<evidence type="ECO:0000313" key="8">
    <source>
        <dbReference type="EMBL" id="CUR54788.1"/>
    </source>
</evidence>
<keyword evidence="4" id="KW-0238">DNA-binding</keyword>
<dbReference type="AlphaFoldDB" id="A0A2P2BYF7"/>
<protein>
    <submittedName>
        <fullName evidence="8">Putative RNA polymerase sigma-E factor</fullName>
    </submittedName>
</protein>
<dbReference type="SUPFAM" id="SSF88946">
    <property type="entry name" value="Sigma2 domain of RNA polymerase sigma factors"/>
    <property type="match status" value="1"/>
</dbReference>
<comment type="similarity">
    <text evidence="1">Belongs to the sigma-70 factor family. ECF subfamily.</text>
</comment>
<dbReference type="InterPro" id="IPR013325">
    <property type="entry name" value="RNA_pol_sigma_r2"/>
</dbReference>
<dbReference type="GO" id="GO:0003677">
    <property type="term" value="F:DNA binding"/>
    <property type="evidence" value="ECO:0007669"/>
    <property type="project" value="UniProtKB-KW"/>
</dbReference>
<dbReference type="NCBIfam" id="TIGR02937">
    <property type="entry name" value="sigma70-ECF"/>
    <property type="match status" value="1"/>
</dbReference>
<gene>
    <name evidence="8" type="ORF">NOCA2210138</name>
</gene>
<proteinExistence type="inferred from homology"/>
<evidence type="ECO:0000256" key="4">
    <source>
        <dbReference type="ARBA" id="ARBA00023125"/>
    </source>
</evidence>
<dbReference type="EMBL" id="CZKA01000014">
    <property type="protein sequence ID" value="CUR54788.1"/>
    <property type="molecule type" value="Genomic_DNA"/>
</dbReference>
<dbReference type="CDD" id="cd06171">
    <property type="entry name" value="Sigma70_r4"/>
    <property type="match status" value="1"/>
</dbReference>
<dbReference type="NCBIfam" id="TIGR02983">
    <property type="entry name" value="SigE-fam_strep"/>
    <property type="match status" value="1"/>
</dbReference>
<dbReference type="InterPro" id="IPR036388">
    <property type="entry name" value="WH-like_DNA-bd_sf"/>
</dbReference>
<dbReference type="PANTHER" id="PTHR43133:SF50">
    <property type="entry name" value="ECF RNA POLYMERASE SIGMA FACTOR SIGM"/>
    <property type="match status" value="1"/>
</dbReference>
<sequence>MSTTLGTTAASTSLHVRPEFADYVARQRPALLRAARAIAADANSAEDLLQCALARVLPHWSAIREPSTADAYIRRAMRNQHASWYRQNWRSQERSVADVPDLKPSWDSHPGTDTALWPLVAALPPAQRSAVALRYYEGLSVNEVSQALGCSPGTVKSNTSRGLSALRRSISESAFESDLTD</sequence>
<dbReference type="Gene3D" id="1.10.10.10">
    <property type="entry name" value="Winged helix-like DNA-binding domain superfamily/Winged helix DNA-binding domain"/>
    <property type="match status" value="1"/>
</dbReference>
<dbReference type="InterPro" id="IPR013249">
    <property type="entry name" value="RNA_pol_sigma70_r4_t2"/>
</dbReference>
<feature type="domain" description="RNA polymerase sigma-70 region 2" evidence="6">
    <location>
        <begin position="25"/>
        <end position="90"/>
    </location>
</feature>
<name>A0A2P2BYF7_9ZZZZ</name>
<accession>A0A2P2BYF7</accession>
<keyword evidence="5" id="KW-0804">Transcription</keyword>
<evidence type="ECO:0000256" key="5">
    <source>
        <dbReference type="ARBA" id="ARBA00023163"/>
    </source>
</evidence>
<dbReference type="Pfam" id="PF08281">
    <property type="entry name" value="Sigma70_r4_2"/>
    <property type="match status" value="1"/>
</dbReference>
<dbReference type="GO" id="GO:0006352">
    <property type="term" value="P:DNA-templated transcription initiation"/>
    <property type="evidence" value="ECO:0007669"/>
    <property type="project" value="InterPro"/>
</dbReference>
<dbReference type="Pfam" id="PF04542">
    <property type="entry name" value="Sigma70_r2"/>
    <property type="match status" value="1"/>
</dbReference>
<dbReference type="GO" id="GO:0016987">
    <property type="term" value="F:sigma factor activity"/>
    <property type="evidence" value="ECO:0007669"/>
    <property type="project" value="UniProtKB-KW"/>
</dbReference>
<keyword evidence="3" id="KW-0731">Sigma factor</keyword>
<evidence type="ECO:0000259" key="6">
    <source>
        <dbReference type="Pfam" id="PF04542"/>
    </source>
</evidence>
<evidence type="ECO:0000256" key="1">
    <source>
        <dbReference type="ARBA" id="ARBA00010641"/>
    </source>
</evidence>
<dbReference type="Gene3D" id="1.10.1740.10">
    <property type="match status" value="1"/>
</dbReference>